<sequence length="76" mass="8563">MDCELMLGNASAIFRIWRYSIGVTVMNVSCNANNLLAVLLLDTGDAAPLFFLCHWVESEFVLVSLCDTRRLRSQHT</sequence>
<reference evidence="1 2" key="1">
    <citation type="submission" date="2015-03" db="EMBL/GenBank/DDBJ databases">
        <authorList>
            <person name="Murphy D."/>
        </authorList>
    </citation>
    <scope>NUCLEOTIDE SEQUENCE [LARGE SCALE GENOMIC DNA]</scope>
    <source>
        <strain evidence="1 2">IP26249</strain>
    </source>
</reference>
<proteinExistence type="predicted"/>
<organism evidence="1 2">
    <name type="scientific">Yersinia enterocolitica</name>
    <dbReference type="NCBI Taxonomy" id="630"/>
    <lineage>
        <taxon>Bacteria</taxon>
        <taxon>Pseudomonadati</taxon>
        <taxon>Pseudomonadota</taxon>
        <taxon>Gammaproteobacteria</taxon>
        <taxon>Enterobacterales</taxon>
        <taxon>Yersiniaceae</taxon>
        <taxon>Yersinia</taxon>
    </lineage>
</organism>
<accession>A0A0H5GMQ5</accession>
<name>A0A0H5GMQ5_YEREN</name>
<evidence type="ECO:0000313" key="1">
    <source>
        <dbReference type="EMBL" id="CFQ59989.1"/>
    </source>
</evidence>
<protein>
    <submittedName>
        <fullName evidence="1">Uncharacterized protein</fullName>
    </submittedName>
</protein>
<dbReference type="EMBL" id="CGBR01000008">
    <property type="protein sequence ID" value="CFQ59989.1"/>
    <property type="molecule type" value="Genomic_DNA"/>
</dbReference>
<dbReference type="Proteomes" id="UP000048841">
    <property type="component" value="Unassembled WGS sequence"/>
</dbReference>
<gene>
    <name evidence="1" type="ORF">ERS137941_01572</name>
</gene>
<evidence type="ECO:0000313" key="2">
    <source>
        <dbReference type="Proteomes" id="UP000048841"/>
    </source>
</evidence>
<dbReference type="AlphaFoldDB" id="A0A0H5GMQ5"/>